<feature type="compositionally biased region" description="Low complexity" evidence="1">
    <location>
        <begin position="256"/>
        <end position="266"/>
    </location>
</feature>
<dbReference type="InterPro" id="IPR052976">
    <property type="entry name" value="Scoloptoxin-like"/>
</dbReference>
<dbReference type="GO" id="GO:0008061">
    <property type="term" value="F:chitin binding"/>
    <property type="evidence" value="ECO:0007669"/>
    <property type="project" value="InterPro"/>
</dbReference>
<proteinExistence type="evidence at transcript level"/>
<feature type="compositionally biased region" description="Gly residues" evidence="1">
    <location>
        <begin position="267"/>
        <end position="279"/>
    </location>
</feature>
<dbReference type="InterPro" id="IPR036508">
    <property type="entry name" value="Chitin-bd_dom_sf"/>
</dbReference>
<dbReference type="AlphaFoldDB" id="A0A3Q8HFX7"/>
<evidence type="ECO:0000259" key="2">
    <source>
        <dbReference type="PROSITE" id="PS50940"/>
    </source>
</evidence>
<feature type="compositionally biased region" description="Polar residues" evidence="1">
    <location>
        <begin position="369"/>
        <end position="382"/>
    </location>
</feature>
<dbReference type="InterPro" id="IPR002557">
    <property type="entry name" value="Chitin-bd_dom"/>
</dbReference>
<dbReference type="PROSITE" id="PS50940">
    <property type="entry name" value="CHIT_BIND_II"/>
    <property type="match status" value="1"/>
</dbReference>
<feature type="compositionally biased region" description="Gly residues" evidence="1">
    <location>
        <begin position="21"/>
        <end position="30"/>
    </location>
</feature>
<dbReference type="Pfam" id="PF01607">
    <property type="entry name" value="CBM_14"/>
    <property type="match status" value="1"/>
</dbReference>
<name>A0A3Q8HFX7_LEPDE</name>
<feature type="domain" description="Chitin-binding type-2" evidence="2">
    <location>
        <begin position="123"/>
        <end position="181"/>
    </location>
</feature>
<feature type="compositionally biased region" description="Polar residues" evidence="1">
    <location>
        <begin position="300"/>
        <end position="311"/>
    </location>
</feature>
<feature type="region of interest" description="Disordered" evidence="1">
    <location>
        <begin position="1"/>
        <end position="106"/>
    </location>
</feature>
<feature type="compositionally biased region" description="Gly residues" evidence="1">
    <location>
        <begin position="454"/>
        <end position="473"/>
    </location>
</feature>
<reference evidence="3" key="1">
    <citation type="submission" date="2017-11" db="EMBL/GenBank/DDBJ databases">
        <authorList>
            <person name="Wang Y.-W."/>
            <person name="Wan P.-J."/>
            <person name="Li G.-Q."/>
        </authorList>
    </citation>
    <scope>NUCLEOTIDE SEQUENCE</scope>
</reference>
<accession>A0A3Q8HFX7</accession>
<sequence>MFIFPNNCTNYPSGQYPSSNGQGGYPGGAQNGYPKPSGTFAGPSVQPGSFPGAQQAGGFPGQGSQPGQGGFSGQGGQPSSFPEGGAFPGQGPSDGQYEGGDYSAIPGEPDKDYPILSYIPETSFKCDQQQYPGYYADVETRCQVFHVCSNNRTYDFLCPNGTIFHQEYLVCVWWNQFDCNLAPSLFGINANIYDYSIIGAQQAQGGYQPGQGFGGYPQGGFPTGPGTEQGPGAPGGGYPGERPQRPGVSSGVPQASGGYPSSSTPTGPGGDTGYPGGRPQGPQIPNQGYEPGYPGGRLQSPGTNGAQQSTTGGYPSGGAQGGYPSGRPTQGPGGYPGQTGFPTQQQRPGTGGQQAGYPGGRPEGPSFPPSGQGSEPQRPTGSQGQGGYPSGANGAQRPGYPGQSTTNGYPSGRPQGPAFPTASQNGGYQRPGGQETQQGGYPQGAVFPSTVEPGVGGDTTQGPAGGSYPGGRPGTPFPGTQQPNREYLPPF</sequence>
<gene>
    <name evidence="3" type="primary">CPAP1-L</name>
</gene>
<organism evidence="3">
    <name type="scientific">Leptinotarsa decemlineata</name>
    <name type="common">Colorado potato beetle</name>
    <name type="synonym">Doryphora decemlineata</name>
    <dbReference type="NCBI Taxonomy" id="7539"/>
    <lineage>
        <taxon>Eukaryota</taxon>
        <taxon>Metazoa</taxon>
        <taxon>Ecdysozoa</taxon>
        <taxon>Arthropoda</taxon>
        <taxon>Hexapoda</taxon>
        <taxon>Insecta</taxon>
        <taxon>Pterygota</taxon>
        <taxon>Neoptera</taxon>
        <taxon>Endopterygota</taxon>
        <taxon>Coleoptera</taxon>
        <taxon>Polyphaga</taxon>
        <taxon>Cucujiformia</taxon>
        <taxon>Chrysomeloidea</taxon>
        <taxon>Chrysomelidae</taxon>
        <taxon>Chrysomelinae</taxon>
        <taxon>Doryphorini</taxon>
        <taxon>Leptinotarsa</taxon>
    </lineage>
</organism>
<feature type="compositionally biased region" description="Polar residues" evidence="1">
    <location>
        <begin position="1"/>
        <end position="15"/>
    </location>
</feature>
<dbReference type="SUPFAM" id="SSF57625">
    <property type="entry name" value="Invertebrate chitin-binding proteins"/>
    <property type="match status" value="1"/>
</dbReference>
<protein>
    <submittedName>
        <fullName evidence="3">Cuticular protein analogous to peritrophins 1-L</fullName>
    </submittedName>
</protein>
<evidence type="ECO:0000313" key="3">
    <source>
        <dbReference type="EMBL" id="AYA50044.1"/>
    </source>
</evidence>
<feature type="compositionally biased region" description="Gly residues" evidence="1">
    <location>
        <begin position="209"/>
        <end position="239"/>
    </location>
</feature>
<dbReference type="Gene3D" id="2.170.140.10">
    <property type="entry name" value="Chitin binding domain"/>
    <property type="match status" value="1"/>
</dbReference>
<feature type="compositionally biased region" description="Low complexity" evidence="1">
    <location>
        <begin position="338"/>
        <end position="348"/>
    </location>
</feature>
<evidence type="ECO:0000256" key="1">
    <source>
        <dbReference type="SAM" id="MobiDB-lite"/>
    </source>
</evidence>
<dbReference type="PANTHER" id="PTHR22933:SF42">
    <property type="entry name" value="FI18455P1-RELATED"/>
    <property type="match status" value="1"/>
</dbReference>
<dbReference type="SMART" id="SM00494">
    <property type="entry name" value="ChtBD2"/>
    <property type="match status" value="1"/>
</dbReference>
<feature type="region of interest" description="Disordered" evidence="1">
    <location>
        <begin position="209"/>
        <end position="491"/>
    </location>
</feature>
<feature type="compositionally biased region" description="Gly residues" evidence="1">
    <location>
        <begin position="349"/>
        <end position="362"/>
    </location>
</feature>
<dbReference type="GO" id="GO:0005576">
    <property type="term" value="C:extracellular region"/>
    <property type="evidence" value="ECO:0007669"/>
    <property type="project" value="InterPro"/>
</dbReference>
<feature type="compositionally biased region" description="Gly residues" evidence="1">
    <location>
        <begin position="58"/>
        <end position="76"/>
    </location>
</feature>
<feature type="compositionally biased region" description="Gly residues" evidence="1">
    <location>
        <begin position="314"/>
        <end position="324"/>
    </location>
</feature>
<dbReference type="EMBL" id="MG601719">
    <property type="protein sequence ID" value="AYA50044.1"/>
    <property type="molecule type" value="mRNA"/>
</dbReference>
<dbReference type="OrthoDB" id="6428908at2759"/>
<dbReference type="PANTHER" id="PTHR22933">
    <property type="entry name" value="FI18007P1-RELATED"/>
    <property type="match status" value="1"/>
</dbReference>